<dbReference type="Proteomes" id="UP000004110">
    <property type="component" value="Unassembled WGS sequence"/>
</dbReference>
<accession>A0ABC9NDN3</accession>
<gene>
    <name evidence="2" type="ORF">BACUNI_01385</name>
</gene>
<feature type="transmembrane region" description="Helical" evidence="1">
    <location>
        <begin position="35"/>
        <end position="55"/>
    </location>
</feature>
<evidence type="ECO:0000256" key="1">
    <source>
        <dbReference type="SAM" id="Phobius"/>
    </source>
</evidence>
<evidence type="ECO:0008006" key="4">
    <source>
        <dbReference type="Google" id="ProtNLM"/>
    </source>
</evidence>
<keyword evidence="3" id="KW-1185">Reference proteome</keyword>
<dbReference type="AlphaFoldDB" id="A0ABC9NDN3"/>
<reference evidence="2" key="2">
    <citation type="submission" date="2013-11" db="EMBL/GenBank/DDBJ databases">
        <title>Draft genome sequence of Bacteroides uniformis (ATCC 8492).</title>
        <authorList>
            <person name="Sudarsanam P."/>
            <person name="Ley R."/>
            <person name="Guruge J."/>
            <person name="Turnbaugh P.J."/>
            <person name="Mahowald M."/>
            <person name="Liep D."/>
            <person name="Gordon J."/>
        </authorList>
    </citation>
    <scope>NUCLEOTIDE SEQUENCE</scope>
    <source>
        <strain evidence="2">ATCC 8492</strain>
    </source>
</reference>
<reference evidence="2" key="1">
    <citation type="submission" date="2007-06" db="EMBL/GenBank/DDBJ databases">
        <authorList>
            <person name="Fulton L."/>
            <person name="Clifton S."/>
            <person name="Fulton B."/>
            <person name="Xu J."/>
            <person name="Minx P."/>
            <person name="Pepin K.H."/>
            <person name="Johnson M."/>
            <person name="Thiruvilangam P."/>
            <person name="Bhonagiri V."/>
            <person name="Nash W.E."/>
            <person name="Mardis E.R."/>
            <person name="Wilson R.K."/>
        </authorList>
    </citation>
    <scope>NUCLEOTIDE SEQUENCE [LARGE SCALE GENOMIC DNA]</scope>
    <source>
        <strain evidence="2">ATCC 8492</strain>
    </source>
</reference>
<evidence type="ECO:0000313" key="3">
    <source>
        <dbReference type="Proteomes" id="UP000004110"/>
    </source>
</evidence>
<proteinExistence type="predicted"/>
<evidence type="ECO:0000313" key="2">
    <source>
        <dbReference type="EMBL" id="EDO54863.1"/>
    </source>
</evidence>
<sequence>MYALLLELPLVAGLHRLITEVQAPHRHAATPMTTIVVAVVHILLQYVHPVAPVLLPASLQAVAHVPVTPVVVAVVPVVPVAAVVPEDGKYKYVLI</sequence>
<keyword evidence="1" id="KW-0812">Transmembrane</keyword>
<name>A0ABC9NDN3_BACUC</name>
<feature type="transmembrane region" description="Helical" evidence="1">
    <location>
        <begin position="62"/>
        <end position="84"/>
    </location>
</feature>
<dbReference type="EMBL" id="AAYH02000040">
    <property type="protein sequence ID" value="EDO54863.1"/>
    <property type="molecule type" value="Genomic_DNA"/>
</dbReference>
<keyword evidence="1" id="KW-0472">Membrane</keyword>
<protein>
    <recommendedName>
        <fullName evidence="4">Secreted protein</fullName>
    </recommendedName>
</protein>
<comment type="caution">
    <text evidence="2">The sequence shown here is derived from an EMBL/GenBank/DDBJ whole genome shotgun (WGS) entry which is preliminary data.</text>
</comment>
<organism evidence="2 3">
    <name type="scientific">Bacteroides uniformis (strain ATCC 8492 / DSM 6597 / CCUG 4942 / CIP 103695 / JCM 5828 / KCTC 5204 / NCTC 13054 / VPI 0061)</name>
    <dbReference type="NCBI Taxonomy" id="411479"/>
    <lineage>
        <taxon>Bacteria</taxon>
        <taxon>Pseudomonadati</taxon>
        <taxon>Bacteroidota</taxon>
        <taxon>Bacteroidia</taxon>
        <taxon>Bacteroidales</taxon>
        <taxon>Bacteroidaceae</taxon>
        <taxon>Bacteroides</taxon>
    </lineage>
</organism>
<keyword evidence="1" id="KW-1133">Transmembrane helix</keyword>